<feature type="domain" description="Schlafen group 3-like DNA/RNA helicase" evidence="1">
    <location>
        <begin position="234"/>
        <end position="625"/>
    </location>
</feature>
<proteinExistence type="predicted"/>
<dbReference type="Proteomes" id="UP000029386">
    <property type="component" value="Unassembled WGS sequence"/>
</dbReference>
<dbReference type="SUPFAM" id="SSF52540">
    <property type="entry name" value="P-loop containing nucleoside triphosphate hydrolases"/>
    <property type="match status" value="1"/>
</dbReference>
<dbReference type="EMBL" id="JOSY01000016">
    <property type="protein sequence ID" value="KFM16650.1"/>
    <property type="molecule type" value="Genomic_DNA"/>
</dbReference>
<evidence type="ECO:0000259" key="1">
    <source>
        <dbReference type="Pfam" id="PF09848"/>
    </source>
</evidence>
<gene>
    <name evidence="2" type="ORF">AAA799D11_00593</name>
</gene>
<dbReference type="Pfam" id="PF09848">
    <property type="entry name" value="SLFN-g3_helicase"/>
    <property type="match status" value="1"/>
</dbReference>
<evidence type="ECO:0000313" key="2">
    <source>
        <dbReference type="EMBL" id="KFM16650.1"/>
    </source>
</evidence>
<sequence>MGRAYYSKKLKDFLTDDNGRILGELTNNHQFALEEQQRNAWIQQIEILKNELHGLDSGHIMFEYSIPRMGKRVDVILIYAGIVFVVEFKVHSKEYLRADIDQCLDYSLDLKNFQEGSHNVQLVPILVSTEALNFDNNFEKFRDEVFTPIRANKNNLGDIIKKISEQYKGEPIDADKWENSLYKPTPTIIEAAQALYQGHDVKEISRSDSGAINLVKTAEAINTIIEKSKQQKEKSICFVTGVPGAGKTLAGLNLANERHRFGDDEEHAVFLSGNGPLVAVLQEALARNNIENSTEKITKGDALQKAKSFIQNIHHFRDDAISVETAPIEKVVVFDEAQRAWNSDRTTSFMKIKKGIADFDMSEPEFLISVMDRHSDWAVIICLIGGGQEINTGEAGLPEWFSAIRNLYPHWNVYISNQITDIEYTGNQKLEKLFVGLKCFAVPDLHLSTSIRSFRSENVSNFVKSLLDCDKEKAKQLLLELKGKYPIVLTRNFEKAKQWLKDNARGNERYGITASAKAHRLRPYGIYVESDIDAPQWFLNTKDDVRSSYYLEYVATEFHIQGLELDWTCVGWDANFRYENNGWSYHQFTGAKWNQIRSEEKITYLKNTYRVLLTRARQGTVIFIPEGDIEDKTRKPEFYDGTYNYLKEIGIEEI</sequence>
<dbReference type="InterPro" id="IPR027417">
    <property type="entry name" value="P-loop_NTPase"/>
</dbReference>
<protein>
    <recommendedName>
        <fullName evidence="1">Schlafen group 3-like DNA/RNA helicase domain-containing protein</fullName>
    </recommendedName>
</protein>
<organism evidence="2 3">
    <name type="scientific">Marine Group I thaumarchaeote SCGC AAA799-D11</name>
    <dbReference type="NCBI Taxonomy" id="1502291"/>
    <lineage>
        <taxon>Archaea</taxon>
        <taxon>Nitrososphaerota</taxon>
        <taxon>Marine Group I</taxon>
    </lineage>
</organism>
<comment type="caution">
    <text evidence="2">The sequence shown here is derived from an EMBL/GenBank/DDBJ whole genome shotgun (WGS) entry which is preliminary data.</text>
</comment>
<dbReference type="Gene3D" id="3.40.50.300">
    <property type="entry name" value="P-loop containing nucleotide triphosphate hydrolases"/>
    <property type="match status" value="1"/>
</dbReference>
<name>A0A087RT46_9ARCH</name>
<dbReference type="AlphaFoldDB" id="A0A087RT46"/>
<evidence type="ECO:0000313" key="3">
    <source>
        <dbReference type="Proteomes" id="UP000029386"/>
    </source>
</evidence>
<keyword evidence="3" id="KW-1185">Reference proteome</keyword>
<reference evidence="2 3" key="1">
    <citation type="submission" date="2014-06" db="EMBL/GenBank/DDBJ databases">
        <authorList>
            <person name="Ngugi D.K."/>
            <person name="Blom J."/>
            <person name="Alam I."/>
            <person name="Rashid M."/>
            <person name="Baalawi W."/>
            <person name="Zhang G."/>
            <person name="Hikmawan T."/>
            <person name="Guan Y."/>
            <person name="Antunes A."/>
            <person name="Siam R."/>
            <person name="El-Dorry H."/>
            <person name="Bajic V."/>
            <person name="Stingl U."/>
        </authorList>
    </citation>
    <scope>NUCLEOTIDE SEQUENCE [LARGE SCALE GENOMIC DNA]</scope>
    <source>
        <strain evidence="2">SCGC AAA799-D11</strain>
    </source>
</reference>
<dbReference type="InterPro" id="IPR018647">
    <property type="entry name" value="SLFN_3-like_DNA/RNA_helicase"/>
</dbReference>
<dbReference type="PATRIC" id="fig|1502291.3.peg.506"/>
<accession>A0A087RT46</accession>